<feature type="domain" description="NAD(P)-binding" evidence="4">
    <location>
        <begin position="22"/>
        <end position="222"/>
    </location>
</feature>
<evidence type="ECO:0000256" key="1">
    <source>
        <dbReference type="ARBA" id="ARBA00023002"/>
    </source>
</evidence>
<accession>N1QJI1</accession>
<organism evidence="5 6">
    <name type="scientific">Sphaerulina musiva (strain SO2202)</name>
    <name type="common">Poplar stem canker fungus</name>
    <name type="synonym">Septoria musiva</name>
    <dbReference type="NCBI Taxonomy" id="692275"/>
    <lineage>
        <taxon>Eukaryota</taxon>
        <taxon>Fungi</taxon>
        <taxon>Dikarya</taxon>
        <taxon>Ascomycota</taxon>
        <taxon>Pezizomycotina</taxon>
        <taxon>Dothideomycetes</taxon>
        <taxon>Dothideomycetidae</taxon>
        <taxon>Mycosphaerellales</taxon>
        <taxon>Mycosphaerellaceae</taxon>
        <taxon>Sphaerulina</taxon>
    </lineage>
</organism>
<dbReference type="InterPro" id="IPR016040">
    <property type="entry name" value="NAD(P)-bd_dom"/>
</dbReference>
<evidence type="ECO:0000259" key="4">
    <source>
        <dbReference type="Pfam" id="PF13460"/>
    </source>
</evidence>
<dbReference type="GeneID" id="27907304"/>
<dbReference type="OMA" id="DNIPGCH"/>
<reference evidence="5 6" key="1">
    <citation type="journal article" date="2012" name="PLoS Pathog.">
        <title>Diverse lifestyles and strategies of plant pathogenesis encoded in the genomes of eighteen Dothideomycetes fungi.</title>
        <authorList>
            <person name="Ohm R.A."/>
            <person name="Feau N."/>
            <person name="Henrissat B."/>
            <person name="Schoch C.L."/>
            <person name="Horwitz B.A."/>
            <person name="Barry K.W."/>
            <person name="Condon B.J."/>
            <person name="Copeland A.C."/>
            <person name="Dhillon B."/>
            <person name="Glaser F."/>
            <person name="Hesse C.N."/>
            <person name="Kosti I."/>
            <person name="LaButti K."/>
            <person name="Lindquist E.A."/>
            <person name="Lucas S."/>
            <person name="Salamov A.A."/>
            <person name="Bradshaw R.E."/>
            <person name="Ciuffetti L."/>
            <person name="Hamelin R.C."/>
            <person name="Kema G.H.J."/>
            <person name="Lawrence C."/>
            <person name="Scott J.A."/>
            <person name="Spatafora J.W."/>
            <person name="Turgeon B.G."/>
            <person name="de Wit P.J.G.M."/>
            <person name="Zhong S."/>
            <person name="Goodwin S.B."/>
            <person name="Grigoriev I.V."/>
        </authorList>
    </citation>
    <scope>NUCLEOTIDE SEQUENCE [LARGE SCALE GENOMIC DNA]</scope>
    <source>
        <strain evidence="5 6">SO2202</strain>
    </source>
</reference>
<keyword evidence="6" id="KW-1185">Reference proteome</keyword>
<keyword evidence="2" id="KW-0503">Monooxygenase</keyword>
<dbReference type="Proteomes" id="UP000016931">
    <property type="component" value="Unassembled WGS sequence"/>
</dbReference>
<dbReference type="GO" id="GO:0004497">
    <property type="term" value="F:monooxygenase activity"/>
    <property type="evidence" value="ECO:0007669"/>
    <property type="project" value="UniProtKB-KW"/>
</dbReference>
<dbReference type="STRING" id="692275.N1QJI1"/>
<dbReference type="RefSeq" id="XP_016765512.1">
    <property type="nucleotide sequence ID" value="XM_016910167.1"/>
</dbReference>
<comment type="similarity">
    <text evidence="3">Belongs to the avfA family.</text>
</comment>
<gene>
    <name evidence="5" type="ORF">SEPMUDRAFT_77606</name>
</gene>
<dbReference type="SUPFAM" id="SSF51735">
    <property type="entry name" value="NAD(P)-binding Rossmann-fold domains"/>
    <property type="match status" value="1"/>
</dbReference>
<evidence type="ECO:0000256" key="3">
    <source>
        <dbReference type="ARBA" id="ARBA00038376"/>
    </source>
</evidence>
<sequence length="269" mass="29779">MAESAPVDGLSTPRITTFAIMGCTGNTGTAIIQHLLDTPNVKINAYCRNKAKLFNAMPATRENKKVEVFEGSIQDVDLLARCMQGARAVFLLASTNDNVPGCRISQDLSLATVTALKKLKADSDSFQPPKLVLLSSATVDDYLSRKIPYFRPIMLRAASNVYEDLRRTETFLRAQEDWLTTIYIKPGGLSKDIGRGHKLTLHDEETFLSYVDLAAGMIEAASDTSDQWDGKNVGVINAGRKAKFERSTPATIFFGLIRHYFPFLHPYLP</sequence>
<evidence type="ECO:0000256" key="2">
    <source>
        <dbReference type="ARBA" id="ARBA00023033"/>
    </source>
</evidence>
<proteinExistence type="inferred from homology"/>
<protein>
    <submittedName>
        <fullName evidence="5">StcQ-like protein</fullName>
    </submittedName>
</protein>
<dbReference type="Pfam" id="PF13460">
    <property type="entry name" value="NAD_binding_10"/>
    <property type="match status" value="1"/>
</dbReference>
<evidence type="ECO:0000313" key="6">
    <source>
        <dbReference type="Proteomes" id="UP000016931"/>
    </source>
</evidence>
<evidence type="ECO:0000313" key="5">
    <source>
        <dbReference type="EMBL" id="EMF17391.1"/>
    </source>
</evidence>
<dbReference type="PANTHER" id="PTHR15020">
    <property type="entry name" value="FLAVIN REDUCTASE-RELATED"/>
    <property type="match status" value="1"/>
</dbReference>
<feature type="non-terminal residue" evidence="5">
    <location>
        <position position="269"/>
    </location>
</feature>
<dbReference type="AlphaFoldDB" id="N1QJI1"/>
<dbReference type="OrthoDB" id="10254221at2759"/>
<dbReference type="EMBL" id="KB456260">
    <property type="protein sequence ID" value="EMF17391.1"/>
    <property type="molecule type" value="Genomic_DNA"/>
</dbReference>
<dbReference type="eggNOG" id="ENOG502SM0C">
    <property type="taxonomic scope" value="Eukaryota"/>
</dbReference>
<dbReference type="PANTHER" id="PTHR15020:SF37">
    <property type="entry name" value="OXIDOREDUCTASE MDPK"/>
    <property type="match status" value="1"/>
</dbReference>
<dbReference type="InterPro" id="IPR036291">
    <property type="entry name" value="NAD(P)-bd_dom_sf"/>
</dbReference>
<keyword evidence="1" id="KW-0560">Oxidoreductase</keyword>
<name>N1QJI1_SPHMS</name>
<dbReference type="HOGENOM" id="CLU_090039_1_0_1"/>
<dbReference type="Gene3D" id="3.40.50.720">
    <property type="entry name" value="NAD(P)-binding Rossmann-like Domain"/>
    <property type="match status" value="1"/>
</dbReference>